<proteinExistence type="predicted"/>
<reference evidence="2 3" key="1">
    <citation type="submission" date="2014-04" db="EMBL/GenBank/DDBJ databases">
        <authorList>
            <consortium name="DOE Joint Genome Institute"/>
            <person name="Kuo A."/>
            <person name="Kohler A."/>
            <person name="Nagy L.G."/>
            <person name="Floudas D."/>
            <person name="Copeland A."/>
            <person name="Barry K.W."/>
            <person name="Cichocki N."/>
            <person name="Veneault-Fourrey C."/>
            <person name="LaButti K."/>
            <person name="Lindquist E.A."/>
            <person name="Lipzen A."/>
            <person name="Lundell T."/>
            <person name="Morin E."/>
            <person name="Murat C."/>
            <person name="Sun H."/>
            <person name="Tunlid A."/>
            <person name="Henrissat B."/>
            <person name="Grigoriev I.V."/>
            <person name="Hibbett D.S."/>
            <person name="Martin F."/>
            <person name="Nordberg H.P."/>
            <person name="Cantor M.N."/>
            <person name="Hua S.X."/>
        </authorList>
    </citation>
    <scope>NUCLEOTIDE SEQUENCE [LARGE SCALE GENOMIC DNA]</scope>
    <source>
        <strain evidence="2 3">LaAM-08-1</strain>
    </source>
</reference>
<organism evidence="2 3">
    <name type="scientific">Laccaria amethystina LaAM-08-1</name>
    <dbReference type="NCBI Taxonomy" id="1095629"/>
    <lineage>
        <taxon>Eukaryota</taxon>
        <taxon>Fungi</taxon>
        <taxon>Dikarya</taxon>
        <taxon>Basidiomycota</taxon>
        <taxon>Agaricomycotina</taxon>
        <taxon>Agaricomycetes</taxon>
        <taxon>Agaricomycetidae</taxon>
        <taxon>Agaricales</taxon>
        <taxon>Agaricineae</taxon>
        <taxon>Hydnangiaceae</taxon>
        <taxon>Laccaria</taxon>
    </lineage>
</organism>
<name>A0A0C9X9D3_9AGAR</name>
<evidence type="ECO:0000313" key="2">
    <source>
        <dbReference type="EMBL" id="KIK01601.1"/>
    </source>
</evidence>
<reference evidence="3" key="2">
    <citation type="submission" date="2015-01" db="EMBL/GenBank/DDBJ databases">
        <title>Evolutionary Origins and Diversification of the Mycorrhizal Mutualists.</title>
        <authorList>
            <consortium name="DOE Joint Genome Institute"/>
            <consortium name="Mycorrhizal Genomics Consortium"/>
            <person name="Kohler A."/>
            <person name="Kuo A."/>
            <person name="Nagy L.G."/>
            <person name="Floudas D."/>
            <person name="Copeland A."/>
            <person name="Barry K.W."/>
            <person name="Cichocki N."/>
            <person name="Veneault-Fourrey C."/>
            <person name="LaButti K."/>
            <person name="Lindquist E.A."/>
            <person name="Lipzen A."/>
            <person name="Lundell T."/>
            <person name="Morin E."/>
            <person name="Murat C."/>
            <person name="Riley R."/>
            <person name="Ohm R."/>
            <person name="Sun H."/>
            <person name="Tunlid A."/>
            <person name="Henrissat B."/>
            <person name="Grigoriev I.V."/>
            <person name="Hibbett D.S."/>
            <person name="Martin F."/>
        </authorList>
    </citation>
    <scope>NUCLEOTIDE SEQUENCE [LARGE SCALE GENOMIC DNA]</scope>
    <source>
        <strain evidence="3">LaAM-08-1</strain>
    </source>
</reference>
<gene>
    <name evidence="2" type="ORF">K443DRAFT_98314</name>
</gene>
<keyword evidence="3" id="KW-1185">Reference proteome</keyword>
<dbReference type="Proteomes" id="UP000054477">
    <property type="component" value="Unassembled WGS sequence"/>
</dbReference>
<accession>A0A0C9X9D3</accession>
<evidence type="ECO:0000313" key="3">
    <source>
        <dbReference type="Proteomes" id="UP000054477"/>
    </source>
</evidence>
<dbReference type="HOGENOM" id="CLU_1643993_0_0_1"/>
<evidence type="ECO:0000256" key="1">
    <source>
        <dbReference type="SAM" id="MobiDB-lite"/>
    </source>
</evidence>
<dbReference type="EMBL" id="KN838604">
    <property type="protein sequence ID" value="KIK01601.1"/>
    <property type="molecule type" value="Genomic_DNA"/>
</dbReference>
<feature type="region of interest" description="Disordered" evidence="1">
    <location>
        <begin position="1"/>
        <end position="43"/>
    </location>
</feature>
<dbReference type="AlphaFoldDB" id="A0A0C9X9D3"/>
<sequence>MECTARRRSISPSEHFPKGEPPPQNNRHGSEFSCNRRPPSSSSNDALCINISTHLPNGLFTDMHCVASFEVINKGHTIVFIKLANPPLVVEVLPGKTSPPFSSPGTYIIQAKLENLPLPPPQIDVTFTPGQLFVAKSINGPNLIVEIIAKLDFPNGDLISSFSQLRTLIISSLNEPSRFQNGVVG</sequence>
<protein>
    <submittedName>
        <fullName evidence="2">Uncharacterized protein</fullName>
    </submittedName>
</protein>